<dbReference type="FunFam" id="3.40.630.30:FF:000047">
    <property type="entry name" value="Acetyltransferase, GNAT family"/>
    <property type="match status" value="1"/>
</dbReference>
<feature type="region of interest" description="Disordered" evidence="1">
    <location>
        <begin position="1"/>
        <end position="21"/>
    </location>
</feature>
<dbReference type="GO" id="GO:1990189">
    <property type="term" value="F:protein N-terminal-serine acetyltransferase activity"/>
    <property type="evidence" value="ECO:0007669"/>
    <property type="project" value="TreeGrafter"/>
</dbReference>
<dbReference type="PANTHER" id="PTHR43441">
    <property type="entry name" value="RIBOSOMAL-PROTEIN-SERINE ACETYLTRANSFERASE"/>
    <property type="match status" value="1"/>
</dbReference>
<feature type="domain" description="N-acetyltransferase" evidence="2">
    <location>
        <begin position="32"/>
        <end position="191"/>
    </location>
</feature>
<accession>A0A2W2BTZ1</accession>
<evidence type="ECO:0000313" key="3">
    <source>
        <dbReference type="EMBL" id="PZF76936.1"/>
    </source>
</evidence>
<dbReference type="PANTHER" id="PTHR43441:SF2">
    <property type="entry name" value="FAMILY ACETYLTRANSFERASE, PUTATIVE (AFU_ORTHOLOGUE AFUA_7G00850)-RELATED"/>
    <property type="match status" value="1"/>
</dbReference>
<protein>
    <submittedName>
        <fullName evidence="3">GNAT family N-acetyltransferase</fullName>
    </submittedName>
</protein>
<organism evidence="3 4">
    <name type="scientific">Aestuariivirga litoralis</name>
    <dbReference type="NCBI Taxonomy" id="2650924"/>
    <lineage>
        <taxon>Bacteria</taxon>
        <taxon>Pseudomonadati</taxon>
        <taxon>Pseudomonadota</taxon>
        <taxon>Alphaproteobacteria</taxon>
        <taxon>Hyphomicrobiales</taxon>
        <taxon>Aestuariivirgaceae</taxon>
        <taxon>Aestuariivirga</taxon>
    </lineage>
</organism>
<dbReference type="InterPro" id="IPR016181">
    <property type="entry name" value="Acyl_CoA_acyltransferase"/>
</dbReference>
<reference evidence="4" key="1">
    <citation type="submission" date="2018-06" db="EMBL/GenBank/DDBJ databases">
        <title>Aestuariibacter litoralis strain KCTC 52945T.</title>
        <authorList>
            <person name="Li X."/>
            <person name="Salam N."/>
            <person name="Li J.-L."/>
            <person name="Chen Y.-M."/>
            <person name="Yang Z.-W."/>
            <person name="Zhang L.-Y."/>
            <person name="Han M.-X."/>
            <person name="Xiao M."/>
            <person name="Li W.-J."/>
        </authorList>
    </citation>
    <scope>NUCLEOTIDE SEQUENCE [LARGE SCALE GENOMIC DNA]</scope>
    <source>
        <strain evidence="4">KCTC 52945</strain>
    </source>
</reference>
<dbReference type="AlphaFoldDB" id="A0A2W2BTZ1"/>
<dbReference type="PROSITE" id="PS51186">
    <property type="entry name" value="GNAT"/>
    <property type="match status" value="1"/>
</dbReference>
<evidence type="ECO:0000256" key="1">
    <source>
        <dbReference type="SAM" id="MobiDB-lite"/>
    </source>
</evidence>
<keyword evidence="3" id="KW-0808">Transferase</keyword>
<sequence>MTGSIARPVGPVVDPLPPGSKPDMRPLHGRWVLLEPVSAERHARDLFASFADSDPEGTVWTYLGYGPWASFEQFEAWVREREASRDPWFYAFIERATGRAVGMGSFMRADAPNGVIEIGHIWMSPGLQQTREATEIIFLMIRHCFDDLGVRRLEWKCDALNAPSRKAAERFGFQFEGIFRQHLIVKGRNRDTAWFAMLDRDWPRIRAGFERWLRPENFDETGRQKAKLQVA</sequence>
<dbReference type="InterPro" id="IPR051908">
    <property type="entry name" value="Ribosomal_N-acetyltransferase"/>
</dbReference>
<keyword evidence="4" id="KW-1185">Reference proteome</keyword>
<dbReference type="Proteomes" id="UP000248795">
    <property type="component" value="Unassembled WGS sequence"/>
</dbReference>
<dbReference type="Gene3D" id="3.40.630.30">
    <property type="match status" value="1"/>
</dbReference>
<dbReference type="InterPro" id="IPR000182">
    <property type="entry name" value="GNAT_dom"/>
</dbReference>
<dbReference type="RefSeq" id="WP_111198513.1">
    <property type="nucleotide sequence ID" value="NZ_QKVK01000004.1"/>
</dbReference>
<dbReference type="Pfam" id="PF13302">
    <property type="entry name" value="Acetyltransf_3"/>
    <property type="match status" value="1"/>
</dbReference>
<dbReference type="GO" id="GO:0008999">
    <property type="term" value="F:protein-N-terminal-alanine acetyltransferase activity"/>
    <property type="evidence" value="ECO:0007669"/>
    <property type="project" value="TreeGrafter"/>
</dbReference>
<dbReference type="SUPFAM" id="SSF55729">
    <property type="entry name" value="Acyl-CoA N-acyltransferases (Nat)"/>
    <property type="match status" value="1"/>
</dbReference>
<dbReference type="EMBL" id="QKVK01000004">
    <property type="protein sequence ID" value="PZF76936.1"/>
    <property type="molecule type" value="Genomic_DNA"/>
</dbReference>
<gene>
    <name evidence="3" type="ORF">DK847_10785</name>
</gene>
<proteinExistence type="predicted"/>
<evidence type="ECO:0000313" key="4">
    <source>
        <dbReference type="Proteomes" id="UP000248795"/>
    </source>
</evidence>
<comment type="caution">
    <text evidence="3">The sequence shown here is derived from an EMBL/GenBank/DDBJ whole genome shotgun (WGS) entry which is preliminary data.</text>
</comment>
<name>A0A2W2BTZ1_9HYPH</name>
<evidence type="ECO:0000259" key="2">
    <source>
        <dbReference type="PROSITE" id="PS51186"/>
    </source>
</evidence>